<accession>A0A3B5AGQ3</accession>
<reference evidence="2" key="1">
    <citation type="submission" date="2023-09" db="UniProtKB">
        <authorList>
            <consortium name="Ensembl"/>
        </authorList>
    </citation>
    <scope>IDENTIFICATION</scope>
</reference>
<dbReference type="Ensembl" id="ENSSPAT00000017338.1">
    <property type="protein sequence ID" value="ENSSPAP00000017074.1"/>
    <property type="gene ID" value="ENSSPAG00000012878.1"/>
</dbReference>
<dbReference type="AlphaFoldDB" id="A0A3B5AGQ3"/>
<feature type="signal peptide" evidence="1">
    <location>
        <begin position="1"/>
        <end position="19"/>
    </location>
</feature>
<feature type="chain" id="PRO_5017188039" evidence="1">
    <location>
        <begin position="20"/>
        <end position="93"/>
    </location>
</feature>
<keyword evidence="1" id="KW-0732">Signal</keyword>
<evidence type="ECO:0000256" key="1">
    <source>
        <dbReference type="SAM" id="SignalP"/>
    </source>
</evidence>
<organism evidence="2">
    <name type="scientific">Stegastes partitus</name>
    <name type="common">bicolor damselfish</name>
    <dbReference type="NCBI Taxonomy" id="144197"/>
    <lineage>
        <taxon>Eukaryota</taxon>
        <taxon>Metazoa</taxon>
        <taxon>Chordata</taxon>
        <taxon>Craniata</taxon>
        <taxon>Vertebrata</taxon>
        <taxon>Euteleostomi</taxon>
        <taxon>Actinopterygii</taxon>
        <taxon>Neopterygii</taxon>
        <taxon>Teleostei</taxon>
        <taxon>Neoteleostei</taxon>
        <taxon>Acanthomorphata</taxon>
        <taxon>Ovalentaria</taxon>
        <taxon>Pomacentridae</taxon>
        <taxon>Stegastes</taxon>
    </lineage>
</organism>
<name>A0A3B5AGQ3_9TELE</name>
<evidence type="ECO:0000313" key="2">
    <source>
        <dbReference type="Ensembl" id="ENSSPAP00000017074.1"/>
    </source>
</evidence>
<protein>
    <submittedName>
        <fullName evidence="2">Uncharacterized protein</fullName>
    </submittedName>
</protein>
<sequence length="93" mass="11112">MLLFILILTSASKFQYLSGSVISDWKSCLPPETEDLRQKITREIQDQEPFRDIRQLNKNEVEFWLLCISNRAGFMHQKKTHRIYLSKHRINAF</sequence>
<proteinExistence type="predicted"/>